<feature type="non-terminal residue" evidence="2">
    <location>
        <position position="97"/>
    </location>
</feature>
<reference evidence="2" key="1">
    <citation type="journal article" date="2006" name="AIDS Res. Hum. Retroviruses">
        <title>HIV type 1 subtypes among STI patients in Nairobi: a genotypic study based on partial pol gene sequencing.</title>
        <authorList>
            <person name="Lihana R.W."/>
            <person name="Khamadi S.A."/>
            <person name="Kiptoo M.K."/>
            <person name="Kinyua J.G."/>
            <person name="Lagat N."/>
            <person name="Magoma G.N."/>
            <person name="Mwau M.M."/>
            <person name="Makokha E.P."/>
            <person name="Onyango V."/>
            <person name="Osman S."/>
            <person name="Okoth F.A."/>
            <person name="Songok E.M."/>
        </authorList>
    </citation>
    <scope>NUCLEOTIDE SEQUENCE</scope>
    <source>
        <strain evidence="2">108/ST2113</strain>
    </source>
</reference>
<accession>Q27QZ9</accession>
<feature type="compositionally biased region" description="Polar residues" evidence="1">
    <location>
        <begin position="39"/>
        <end position="53"/>
    </location>
</feature>
<dbReference type="EMBL" id="DQ387158">
    <property type="protein sequence ID" value="ABD52825.1"/>
    <property type="molecule type" value="Genomic_DNA"/>
</dbReference>
<protein>
    <submittedName>
        <fullName evidence="2">Pol protein</fullName>
    </submittedName>
</protein>
<sequence>RNSLFCLKISRKMASKGNTYRQWQQLHLAQHLRPPVGGQASSRIWNSLQSPKSRSSRIHDFKKKRGFGTSKRQAEHLRQQSKWQIHSQFLKKGGIMG</sequence>
<proteinExistence type="predicted"/>
<dbReference type="InterPro" id="IPR012337">
    <property type="entry name" value="RNaseH-like_sf"/>
</dbReference>
<evidence type="ECO:0000256" key="1">
    <source>
        <dbReference type="SAM" id="MobiDB-lite"/>
    </source>
</evidence>
<name>Q27QZ9_HV1</name>
<organismHost>
    <name type="scientific">Homo sapiens</name>
    <name type="common">Human</name>
    <dbReference type="NCBI Taxonomy" id="9606"/>
</organismHost>
<feature type="non-terminal residue" evidence="2">
    <location>
        <position position="1"/>
    </location>
</feature>
<organism evidence="2">
    <name type="scientific">Human immunodeficiency virus type 1</name>
    <name type="common">HIV-1</name>
    <dbReference type="NCBI Taxonomy" id="11676"/>
    <lineage>
        <taxon>Viruses</taxon>
        <taxon>Riboviria</taxon>
        <taxon>Pararnavirae</taxon>
        <taxon>Artverviricota</taxon>
        <taxon>Revtraviricetes</taxon>
        <taxon>Ortervirales</taxon>
        <taxon>Retroviridae</taxon>
        <taxon>Orthoretrovirinae</taxon>
        <taxon>Lentivirus</taxon>
        <taxon>Lentivirus humimdef1</taxon>
    </lineage>
</organism>
<evidence type="ECO:0000313" key="2">
    <source>
        <dbReference type="EMBL" id="ABD52825.1"/>
    </source>
</evidence>
<feature type="region of interest" description="Disordered" evidence="1">
    <location>
        <begin position="35"/>
        <end position="60"/>
    </location>
</feature>
<gene>
    <name evidence="2" type="primary">pol</name>
</gene>
<dbReference type="SUPFAM" id="SSF53098">
    <property type="entry name" value="Ribonuclease H-like"/>
    <property type="match status" value="1"/>
</dbReference>